<feature type="transmembrane region" description="Helical" evidence="1">
    <location>
        <begin position="235"/>
        <end position="252"/>
    </location>
</feature>
<evidence type="ECO:0000259" key="2">
    <source>
        <dbReference type="Pfam" id="PF02517"/>
    </source>
</evidence>
<feature type="transmembrane region" description="Helical" evidence="1">
    <location>
        <begin position="38"/>
        <end position="71"/>
    </location>
</feature>
<keyword evidence="1" id="KW-0812">Transmembrane</keyword>
<name>A0A4Q8ANS7_9MICO</name>
<feature type="transmembrane region" description="Helical" evidence="1">
    <location>
        <begin position="184"/>
        <end position="204"/>
    </location>
</feature>
<feature type="transmembrane region" description="Helical" evidence="1">
    <location>
        <begin position="211"/>
        <end position="229"/>
    </location>
</feature>
<feature type="transmembrane region" description="Helical" evidence="1">
    <location>
        <begin position="259"/>
        <end position="279"/>
    </location>
</feature>
<dbReference type="GO" id="GO:0004175">
    <property type="term" value="F:endopeptidase activity"/>
    <property type="evidence" value="ECO:0007669"/>
    <property type="project" value="UniProtKB-ARBA"/>
</dbReference>
<keyword evidence="3" id="KW-0645">Protease</keyword>
<gene>
    <name evidence="3" type="ORF">EV379_2129</name>
</gene>
<dbReference type="GO" id="GO:0080120">
    <property type="term" value="P:CAAX-box protein maturation"/>
    <property type="evidence" value="ECO:0007669"/>
    <property type="project" value="UniProtKB-ARBA"/>
</dbReference>
<dbReference type="EMBL" id="SHLC01000001">
    <property type="protein sequence ID" value="RZU65791.1"/>
    <property type="molecule type" value="Genomic_DNA"/>
</dbReference>
<dbReference type="GO" id="GO:0006508">
    <property type="term" value="P:proteolysis"/>
    <property type="evidence" value="ECO:0007669"/>
    <property type="project" value="UniProtKB-KW"/>
</dbReference>
<organism evidence="3 4">
    <name type="scientific">Microterricola gilva</name>
    <dbReference type="NCBI Taxonomy" id="393267"/>
    <lineage>
        <taxon>Bacteria</taxon>
        <taxon>Bacillati</taxon>
        <taxon>Actinomycetota</taxon>
        <taxon>Actinomycetes</taxon>
        <taxon>Micrococcales</taxon>
        <taxon>Microbacteriaceae</taxon>
        <taxon>Microterricola</taxon>
    </lineage>
</organism>
<keyword evidence="3" id="KW-0378">Hydrolase</keyword>
<feature type="domain" description="CAAX prenyl protease 2/Lysostaphin resistance protein A-like" evidence="2">
    <location>
        <begin position="181"/>
        <end position="271"/>
    </location>
</feature>
<reference evidence="3 4" key="1">
    <citation type="submission" date="2019-02" db="EMBL/GenBank/DDBJ databases">
        <title>Sequencing the genomes of 1000 actinobacteria strains.</title>
        <authorList>
            <person name="Klenk H.-P."/>
        </authorList>
    </citation>
    <scope>NUCLEOTIDE SEQUENCE [LARGE SCALE GENOMIC DNA]</scope>
    <source>
        <strain evidence="3 4">DSM 18319</strain>
    </source>
</reference>
<evidence type="ECO:0000313" key="4">
    <source>
        <dbReference type="Proteomes" id="UP000291483"/>
    </source>
</evidence>
<comment type="caution">
    <text evidence="3">The sequence shown here is derived from an EMBL/GenBank/DDBJ whole genome shotgun (WGS) entry which is preliminary data.</text>
</comment>
<dbReference type="AlphaFoldDB" id="A0A4Q8ANS7"/>
<evidence type="ECO:0000313" key="3">
    <source>
        <dbReference type="EMBL" id="RZU65791.1"/>
    </source>
</evidence>
<dbReference type="OrthoDB" id="3078181at2"/>
<feature type="transmembrane region" description="Helical" evidence="1">
    <location>
        <begin position="145"/>
        <end position="164"/>
    </location>
</feature>
<keyword evidence="1" id="KW-1133">Transmembrane helix</keyword>
<proteinExistence type="predicted"/>
<dbReference type="Pfam" id="PF02517">
    <property type="entry name" value="Rce1-like"/>
    <property type="match status" value="1"/>
</dbReference>
<feature type="transmembrane region" description="Helical" evidence="1">
    <location>
        <begin position="78"/>
        <end position="98"/>
    </location>
</feature>
<keyword evidence="4" id="KW-1185">Reference proteome</keyword>
<evidence type="ECO:0000256" key="1">
    <source>
        <dbReference type="SAM" id="Phobius"/>
    </source>
</evidence>
<protein>
    <submittedName>
        <fullName evidence="3">CAAX prenyl protease-like protein</fullName>
    </submittedName>
</protein>
<feature type="transmembrane region" description="Helical" evidence="1">
    <location>
        <begin position="104"/>
        <end position="124"/>
    </location>
</feature>
<sequence>MPPAPAVCKAERVQPASVAPSPSGGDVRAALSWKLLPAILVCGSAVLLFGVQIALAGYAVLLLGLGVAWLVDRALFRDLLLIAVGLVIISTISLEANIDYPNMALFAVVLSSAVAVPFVIHRFVFRERVIAFPWRGRGRWTRAQWIYIGAVVVMAIVLLPFYFISSGAYQNWPAVHEPDAVIRLFIGVNAVGIWDELFFICTVFTLLCRHFPVWLANLLQATVFVSFLWELGYQSWGPLLTIPFALVQGAIFRMTRSLSYVVTVHLLFDLVVFLVIVYAHNPEWFGVAG</sequence>
<dbReference type="Proteomes" id="UP000291483">
    <property type="component" value="Unassembled WGS sequence"/>
</dbReference>
<dbReference type="InterPro" id="IPR003675">
    <property type="entry name" value="Rce1/LyrA-like_dom"/>
</dbReference>
<keyword evidence="1" id="KW-0472">Membrane</keyword>
<accession>A0A4Q8ANS7</accession>